<dbReference type="STRING" id="555500.I215_09261"/>
<dbReference type="OrthoDB" id="665981at2"/>
<feature type="domain" description="RNA polymerase sigma factor 70 region 4 type 2" evidence="6">
    <location>
        <begin position="121"/>
        <end position="173"/>
    </location>
</feature>
<dbReference type="InterPro" id="IPR013249">
    <property type="entry name" value="RNA_pol_sigma70_r4_t2"/>
</dbReference>
<evidence type="ECO:0000256" key="3">
    <source>
        <dbReference type="ARBA" id="ARBA00023082"/>
    </source>
</evidence>
<dbReference type="NCBIfam" id="TIGR02985">
    <property type="entry name" value="Sig70_bacteroi1"/>
    <property type="match status" value="1"/>
</dbReference>
<dbReference type="PANTHER" id="PTHR43133">
    <property type="entry name" value="RNA POLYMERASE ECF-TYPE SIGMA FACTO"/>
    <property type="match status" value="1"/>
</dbReference>
<dbReference type="InterPro" id="IPR014284">
    <property type="entry name" value="RNA_pol_sigma-70_dom"/>
</dbReference>
<dbReference type="Pfam" id="PF04542">
    <property type="entry name" value="Sigma70_r2"/>
    <property type="match status" value="1"/>
</dbReference>
<evidence type="ECO:0000256" key="2">
    <source>
        <dbReference type="ARBA" id="ARBA00023015"/>
    </source>
</evidence>
<dbReference type="GO" id="GO:0003677">
    <property type="term" value="F:DNA binding"/>
    <property type="evidence" value="ECO:0007669"/>
    <property type="project" value="InterPro"/>
</dbReference>
<dbReference type="SUPFAM" id="SSF88946">
    <property type="entry name" value="Sigma2 domain of RNA polymerase sigma factors"/>
    <property type="match status" value="1"/>
</dbReference>
<dbReference type="AlphaFoldDB" id="K2PTY5"/>
<sequence length="186" mass="22372">MIIKPENSTYELMERIKRNDSEAFEELFENLWEPLYRRAKTILLDEDIAKDVVQEVWVDFWQRRDEIVNDNIEAYLMQSTRFRVYKELKRSPLKKDHLTYLDTVECHSSTDDVVIFNQTEQMIHHSVDQLPNRCKQIFKMSREEQLSNAEIASQLNISKRTVETQISFAIKNLKLRLSSFVFWIMF</sequence>
<organism evidence="7 8">
    <name type="scientific">Galbibacter marinus</name>
    <dbReference type="NCBI Taxonomy" id="555500"/>
    <lineage>
        <taxon>Bacteria</taxon>
        <taxon>Pseudomonadati</taxon>
        <taxon>Bacteroidota</taxon>
        <taxon>Flavobacteriia</taxon>
        <taxon>Flavobacteriales</taxon>
        <taxon>Flavobacteriaceae</taxon>
        <taxon>Galbibacter</taxon>
    </lineage>
</organism>
<evidence type="ECO:0000259" key="6">
    <source>
        <dbReference type="Pfam" id="PF08281"/>
    </source>
</evidence>
<gene>
    <name evidence="7" type="ORF">I215_09261</name>
</gene>
<dbReference type="eggNOG" id="COG1595">
    <property type="taxonomic scope" value="Bacteria"/>
</dbReference>
<comment type="caution">
    <text evidence="7">The sequence shown here is derived from an EMBL/GenBank/DDBJ whole genome shotgun (WGS) entry which is preliminary data.</text>
</comment>
<evidence type="ECO:0000313" key="7">
    <source>
        <dbReference type="EMBL" id="EKF55039.1"/>
    </source>
</evidence>
<dbReference type="SUPFAM" id="SSF88659">
    <property type="entry name" value="Sigma3 and sigma4 domains of RNA polymerase sigma factors"/>
    <property type="match status" value="1"/>
</dbReference>
<dbReference type="InterPro" id="IPR014327">
    <property type="entry name" value="RNA_pol_sigma70_bacteroid"/>
</dbReference>
<dbReference type="InterPro" id="IPR013325">
    <property type="entry name" value="RNA_pol_sigma_r2"/>
</dbReference>
<dbReference type="GO" id="GO:0006352">
    <property type="term" value="P:DNA-templated transcription initiation"/>
    <property type="evidence" value="ECO:0007669"/>
    <property type="project" value="InterPro"/>
</dbReference>
<dbReference type="Gene3D" id="1.10.1740.10">
    <property type="match status" value="1"/>
</dbReference>
<dbReference type="Pfam" id="PF08281">
    <property type="entry name" value="Sigma70_r4_2"/>
    <property type="match status" value="1"/>
</dbReference>
<keyword evidence="3" id="KW-0731">Sigma factor</keyword>
<dbReference type="NCBIfam" id="TIGR02937">
    <property type="entry name" value="sigma70-ECF"/>
    <property type="match status" value="1"/>
</dbReference>
<dbReference type="EMBL" id="AMSG01000011">
    <property type="protein sequence ID" value="EKF55039.1"/>
    <property type="molecule type" value="Genomic_DNA"/>
</dbReference>
<dbReference type="InterPro" id="IPR039425">
    <property type="entry name" value="RNA_pol_sigma-70-like"/>
</dbReference>
<name>K2PTY5_9FLAO</name>
<evidence type="ECO:0000256" key="1">
    <source>
        <dbReference type="ARBA" id="ARBA00010641"/>
    </source>
</evidence>
<dbReference type="InterPro" id="IPR007627">
    <property type="entry name" value="RNA_pol_sigma70_r2"/>
</dbReference>
<keyword evidence="2" id="KW-0805">Transcription regulation</keyword>
<dbReference type="PANTHER" id="PTHR43133:SF46">
    <property type="entry name" value="RNA POLYMERASE SIGMA-70 FACTOR ECF SUBFAMILY"/>
    <property type="match status" value="1"/>
</dbReference>
<dbReference type="InterPro" id="IPR013324">
    <property type="entry name" value="RNA_pol_sigma_r3/r4-like"/>
</dbReference>
<comment type="similarity">
    <text evidence="1">Belongs to the sigma-70 factor family. ECF subfamily.</text>
</comment>
<feature type="domain" description="RNA polymerase sigma-70 region 2" evidence="5">
    <location>
        <begin position="33"/>
        <end position="90"/>
    </location>
</feature>
<dbReference type="Proteomes" id="UP000007364">
    <property type="component" value="Unassembled WGS sequence"/>
</dbReference>
<evidence type="ECO:0000259" key="5">
    <source>
        <dbReference type="Pfam" id="PF04542"/>
    </source>
</evidence>
<reference evidence="7 8" key="1">
    <citation type="journal article" date="2012" name="J. Bacteriol.">
        <title>Genome Sequence of Galbibacter marinum Type Strain ck-I2-15.</title>
        <authorList>
            <person name="Lai Q."/>
            <person name="Li C."/>
            <person name="Shao Z."/>
        </authorList>
    </citation>
    <scope>NUCLEOTIDE SEQUENCE [LARGE SCALE GENOMIC DNA]</scope>
    <source>
        <strain evidence="8">ck-I2-15</strain>
    </source>
</reference>
<keyword evidence="4" id="KW-0804">Transcription</keyword>
<evidence type="ECO:0000256" key="4">
    <source>
        <dbReference type="ARBA" id="ARBA00023163"/>
    </source>
</evidence>
<dbReference type="GO" id="GO:0016987">
    <property type="term" value="F:sigma factor activity"/>
    <property type="evidence" value="ECO:0007669"/>
    <property type="project" value="UniProtKB-KW"/>
</dbReference>
<keyword evidence="8" id="KW-1185">Reference proteome</keyword>
<dbReference type="InterPro" id="IPR036388">
    <property type="entry name" value="WH-like_DNA-bd_sf"/>
</dbReference>
<dbReference type="Gene3D" id="1.10.10.10">
    <property type="entry name" value="Winged helix-like DNA-binding domain superfamily/Winged helix DNA-binding domain"/>
    <property type="match status" value="1"/>
</dbReference>
<accession>K2PTY5</accession>
<protein>
    <submittedName>
        <fullName evidence="7">ECF subfamily RNA polymerase sigma-24 subunit</fullName>
    </submittedName>
</protein>
<proteinExistence type="inferred from homology"/>
<evidence type="ECO:0000313" key="8">
    <source>
        <dbReference type="Proteomes" id="UP000007364"/>
    </source>
</evidence>